<dbReference type="InterPro" id="IPR029063">
    <property type="entry name" value="SAM-dependent_MTases_sf"/>
</dbReference>
<comment type="similarity">
    <text evidence="1">Belongs to the class I-like SAM-binding methyltransferase superfamily. NNMT/PNMT/TEMT family.</text>
</comment>
<evidence type="ECO:0000256" key="3">
    <source>
        <dbReference type="ARBA" id="ARBA00022679"/>
    </source>
</evidence>
<protein>
    <recommendedName>
        <fullName evidence="7">Phenylethanolamine N-methyltransferase</fullName>
    </recommendedName>
</protein>
<keyword evidence="6" id="KW-1185">Reference proteome</keyword>
<evidence type="ECO:0008006" key="7">
    <source>
        <dbReference type="Google" id="ProtNLM"/>
    </source>
</evidence>
<dbReference type="SUPFAM" id="SSF53335">
    <property type="entry name" value="S-adenosyl-L-methionine-dependent methyltransferases"/>
    <property type="match status" value="1"/>
</dbReference>
<evidence type="ECO:0000313" key="5">
    <source>
        <dbReference type="EMBL" id="CAI9556008.1"/>
    </source>
</evidence>
<comment type="caution">
    <text evidence="5">The sequence shown here is derived from an EMBL/GenBank/DDBJ whole genome shotgun (WGS) entry which is preliminary data.</text>
</comment>
<dbReference type="InterPro" id="IPR000940">
    <property type="entry name" value="NNMT_TEMT_trans"/>
</dbReference>
<dbReference type="PANTHER" id="PTHR10867:SF32">
    <property type="entry name" value="NICOTINAMIDE N-METHYLTRANSFERASE"/>
    <property type="match status" value="1"/>
</dbReference>
<dbReference type="PANTHER" id="PTHR10867">
    <property type="entry name" value="NNMT/PNMT/TEMT FAMILY MEMBER"/>
    <property type="match status" value="1"/>
</dbReference>
<dbReference type="Proteomes" id="UP001162483">
    <property type="component" value="Unassembled WGS sequence"/>
</dbReference>
<gene>
    <name evidence="5" type="ORF">SPARVUS_LOCUS4495149</name>
</gene>
<proteinExistence type="inferred from homology"/>
<evidence type="ECO:0000313" key="6">
    <source>
        <dbReference type="Proteomes" id="UP001162483"/>
    </source>
</evidence>
<keyword evidence="3" id="KW-0808">Transferase</keyword>
<dbReference type="PROSITE" id="PS51681">
    <property type="entry name" value="SAM_MT_NNMT_PNMT_TEMT"/>
    <property type="match status" value="1"/>
</dbReference>
<evidence type="ECO:0000256" key="1">
    <source>
        <dbReference type="ARBA" id="ARBA00007996"/>
    </source>
</evidence>
<sequence length="224" mass="24435">MGGGNHLALSSTGAVKGDTLIDVGSAPSIYQLLSSCEAFEKIIATWFTQSELHQLQKWQNKEADAFDWSSILKHVCGLEGNKATPQEKEEKLRGKIEKVLHCDVSRSNPLAPIDAPKADCVTAVVCLEAACRNFETYGLALRHLSHLLKPNGHLLLAGDLGANYYEVGAEKVFSLPVSETFLREALPGNGYRIVELATFGKPDDADPNASDYEGFYFAHAQKKV</sequence>
<dbReference type="Pfam" id="PF01234">
    <property type="entry name" value="NNMT_PNMT_TEMT"/>
    <property type="match status" value="1"/>
</dbReference>
<organism evidence="5 6">
    <name type="scientific">Staurois parvus</name>
    <dbReference type="NCBI Taxonomy" id="386267"/>
    <lineage>
        <taxon>Eukaryota</taxon>
        <taxon>Metazoa</taxon>
        <taxon>Chordata</taxon>
        <taxon>Craniata</taxon>
        <taxon>Vertebrata</taxon>
        <taxon>Euteleostomi</taxon>
        <taxon>Amphibia</taxon>
        <taxon>Batrachia</taxon>
        <taxon>Anura</taxon>
        <taxon>Neobatrachia</taxon>
        <taxon>Ranoidea</taxon>
        <taxon>Ranidae</taxon>
        <taxon>Staurois</taxon>
    </lineage>
</organism>
<dbReference type="Gene3D" id="3.40.50.150">
    <property type="entry name" value="Vaccinia Virus protein VP39"/>
    <property type="match status" value="1"/>
</dbReference>
<evidence type="ECO:0000256" key="4">
    <source>
        <dbReference type="ARBA" id="ARBA00022691"/>
    </source>
</evidence>
<reference evidence="5" key="1">
    <citation type="submission" date="2023-05" db="EMBL/GenBank/DDBJ databases">
        <authorList>
            <person name="Stuckert A."/>
        </authorList>
    </citation>
    <scope>NUCLEOTIDE SEQUENCE</scope>
</reference>
<keyword evidence="4" id="KW-0949">S-adenosyl-L-methionine</keyword>
<dbReference type="EMBL" id="CATNWA010008383">
    <property type="protein sequence ID" value="CAI9556008.1"/>
    <property type="molecule type" value="Genomic_DNA"/>
</dbReference>
<accession>A0ABN9C8Q7</accession>
<dbReference type="PIRSF" id="PIRSF000384">
    <property type="entry name" value="PNMTase"/>
    <property type="match status" value="1"/>
</dbReference>
<name>A0ABN9C8Q7_9NEOB</name>
<evidence type="ECO:0000256" key="2">
    <source>
        <dbReference type="ARBA" id="ARBA00022603"/>
    </source>
</evidence>
<keyword evidence="2" id="KW-0489">Methyltransferase</keyword>